<keyword evidence="2" id="KW-0732">Signal</keyword>
<feature type="region of interest" description="Disordered" evidence="1">
    <location>
        <begin position="52"/>
        <end position="110"/>
    </location>
</feature>
<dbReference type="Proteomes" id="UP000059680">
    <property type="component" value="Chromosome 8"/>
</dbReference>
<evidence type="ECO:0000313" key="4">
    <source>
        <dbReference type="Proteomes" id="UP000059680"/>
    </source>
</evidence>
<keyword evidence="4" id="KW-1185">Reference proteome</keyword>
<proteinExistence type="predicted"/>
<dbReference type="InParanoid" id="A0A0P0XIK6"/>
<feature type="signal peptide" evidence="2">
    <location>
        <begin position="1"/>
        <end position="26"/>
    </location>
</feature>
<dbReference type="EMBL" id="AP014964">
    <property type="protein sequence ID" value="BAT06371.1"/>
    <property type="molecule type" value="Genomic_DNA"/>
</dbReference>
<gene>
    <name evidence="3" type="ordered locus">Os08g0528750</name>
    <name evidence="3" type="ORF">OSNPB_080528750</name>
</gene>
<name>A0A0P0XIK6_ORYSJ</name>
<protein>
    <submittedName>
        <fullName evidence="3">Os08g0528750 protein</fullName>
    </submittedName>
</protein>
<evidence type="ECO:0000313" key="3">
    <source>
        <dbReference type="EMBL" id="BAT06371.1"/>
    </source>
</evidence>
<evidence type="ECO:0000256" key="2">
    <source>
        <dbReference type="SAM" id="SignalP"/>
    </source>
</evidence>
<evidence type="ECO:0000256" key="1">
    <source>
        <dbReference type="SAM" id="MobiDB-lite"/>
    </source>
</evidence>
<feature type="compositionally biased region" description="Basic and acidic residues" evidence="1">
    <location>
        <begin position="88"/>
        <end position="109"/>
    </location>
</feature>
<sequence length="156" mass="15831">MLGLITFSRLELTIALFLFKIEHLEGSQEGDPELEPRGHVACVEALGAAGQEEEAGDLGVGQADAVAEGGDAEGDAGRLGAEEPWLGGEDRGEVRAGEADPGEDGEHRVRLGGGLEVGDVLGGFERLGGGEAAGVDEVVLHGEGCRGRGCGGGGWD</sequence>
<reference evidence="3 4" key="3">
    <citation type="journal article" date="2013" name="Rice">
        <title>Improvement of the Oryza sativa Nipponbare reference genome using next generation sequence and optical map data.</title>
        <authorList>
            <person name="Kawahara Y."/>
            <person name="de la Bastide M."/>
            <person name="Hamilton J.P."/>
            <person name="Kanamori H."/>
            <person name="McCombie W.R."/>
            <person name="Ouyang S."/>
            <person name="Schwartz D.C."/>
            <person name="Tanaka T."/>
            <person name="Wu J."/>
            <person name="Zhou S."/>
            <person name="Childs K.L."/>
            <person name="Davidson R.M."/>
            <person name="Lin H."/>
            <person name="Quesada-Ocampo L."/>
            <person name="Vaillancourt B."/>
            <person name="Sakai H."/>
            <person name="Lee S.S."/>
            <person name="Kim J."/>
            <person name="Numa H."/>
            <person name="Itoh T."/>
            <person name="Buell C.R."/>
            <person name="Matsumoto T."/>
        </authorList>
    </citation>
    <scope>NUCLEOTIDE SEQUENCE [LARGE SCALE GENOMIC DNA]</scope>
    <source>
        <strain evidence="4">cv. Nipponbare</strain>
    </source>
</reference>
<dbReference type="PaxDb" id="39947-A0A0P0XIK6"/>
<feature type="chain" id="PRO_5006057121" evidence="2">
    <location>
        <begin position="27"/>
        <end position="156"/>
    </location>
</feature>
<feature type="compositionally biased region" description="Low complexity" evidence="1">
    <location>
        <begin position="60"/>
        <end position="69"/>
    </location>
</feature>
<dbReference type="AlphaFoldDB" id="A0A0P0XIK6"/>
<reference evidence="4" key="1">
    <citation type="journal article" date="2005" name="Nature">
        <title>The map-based sequence of the rice genome.</title>
        <authorList>
            <consortium name="International rice genome sequencing project (IRGSP)"/>
            <person name="Matsumoto T."/>
            <person name="Wu J."/>
            <person name="Kanamori H."/>
            <person name="Katayose Y."/>
            <person name="Fujisawa M."/>
            <person name="Namiki N."/>
            <person name="Mizuno H."/>
            <person name="Yamamoto K."/>
            <person name="Antonio B.A."/>
            <person name="Baba T."/>
            <person name="Sakata K."/>
            <person name="Nagamura Y."/>
            <person name="Aoki H."/>
            <person name="Arikawa K."/>
            <person name="Arita K."/>
            <person name="Bito T."/>
            <person name="Chiden Y."/>
            <person name="Fujitsuka N."/>
            <person name="Fukunaka R."/>
            <person name="Hamada M."/>
            <person name="Harada C."/>
            <person name="Hayashi A."/>
            <person name="Hijishita S."/>
            <person name="Honda M."/>
            <person name="Hosokawa S."/>
            <person name="Ichikawa Y."/>
            <person name="Idonuma A."/>
            <person name="Iijima M."/>
            <person name="Ikeda M."/>
            <person name="Ikeno M."/>
            <person name="Ito K."/>
            <person name="Ito S."/>
            <person name="Ito T."/>
            <person name="Ito Y."/>
            <person name="Ito Y."/>
            <person name="Iwabuchi A."/>
            <person name="Kamiya K."/>
            <person name="Karasawa W."/>
            <person name="Kurita K."/>
            <person name="Katagiri S."/>
            <person name="Kikuta A."/>
            <person name="Kobayashi H."/>
            <person name="Kobayashi N."/>
            <person name="Machita K."/>
            <person name="Maehara T."/>
            <person name="Masukawa M."/>
            <person name="Mizubayashi T."/>
            <person name="Mukai Y."/>
            <person name="Nagasaki H."/>
            <person name="Nagata Y."/>
            <person name="Naito S."/>
            <person name="Nakashima M."/>
            <person name="Nakama Y."/>
            <person name="Nakamichi Y."/>
            <person name="Nakamura M."/>
            <person name="Meguro A."/>
            <person name="Negishi M."/>
            <person name="Ohta I."/>
            <person name="Ohta T."/>
            <person name="Okamoto M."/>
            <person name="Ono N."/>
            <person name="Saji S."/>
            <person name="Sakaguchi M."/>
            <person name="Sakai K."/>
            <person name="Shibata M."/>
            <person name="Shimokawa T."/>
            <person name="Song J."/>
            <person name="Takazaki Y."/>
            <person name="Terasawa K."/>
            <person name="Tsugane M."/>
            <person name="Tsuji K."/>
            <person name="Ueda S."/>
            <person name="Waki K."/>
            <person name="Yamagata H."/>
            <person name="Yamamoto M."/>
            <person name="Yamamoto S."/>
            <person name="Yamane H."/>
            <person name="Yoshiki S."/>
            <person name="Yoshihara R."/>
            <person name="Yukawa K."/>
            <person name="Zhong H."/>
            <person name="Yano M."/>
            <person name="Yuan Q."/>
            <person name="Ouyang S."/>
            <person name="Liu J."/>
            <person name="Jones K.M."/>
            <person name="Gansberger K."/>
            <person name="Moffat K."/>
            <person name="Hill J."/>
            <person name="Bera J."/>
            <person name="Fadrosh D."/>
            <person name="Jin S."/>
            <person name="Johri S."/>
            <person name="Kim M."/>
            <person name="Overton L."/>
            <person name="Reardon M."/>
            <person name="Tsitrin T."/>
            <person name="Vuong H."/>
            <person name="Weaver B."/>
            <person name="Ciecko A."/>
            <person name="Tallon L."/>
            <person name="Jackson J."/>
            <person name="Pai G."/>
            <person name="Aken S.V."/>
            <person name="Utterback T."/>
            <person name="Reidmuller S."/>
            <person name="Feldblyum T."/>
            <person name="Hsiao J."/>
            <person name="Zismann V."/>
            <person name="Iobst S."/>
            <person name="de Vazeille A.R."/>
            <person name="Buell C.R."/>
            <person name="Ying K."/>
            <person name="Li Y."/>
            <person name="Lu T."/>
            <person name="Huang Y."/>
            <person name="Zhao Q."/>
            <person name="Feng Q."/>
            <person name="Zhang L."/>
            <person name="Zhu J."/>
            <person name="Weng Q."/>
            <person name="Mu J."/>
            <person name="Lu Y."/>
            <person name="Fan D."/>
            <person name="Liu Y."/>
            <person name="Guan J."/>
            <person name="Zhang Y."/>
            <person name="Yu S."/>
            <person name="Liu X."/>
            <person name="Zhang Y."/>
            <person name="Hong G."/>
            <person name="Han B."/>
            <person name="Choisne N."/>
            <person name="Demange N."/>
            <person name="Orjeda G."/>
            <person name="Samain S."/>
            <person name="Cattolico L."/>
            <person name="Pelletier E."/>
            <person name="Couloux A."/>
            <person name="Segurens B."/>
            <person name="Wincker P."/>
            <person name="D'Hont A."/>
            <person name="Scarpelli C."/>
            <person name="Weissenbach J."/>
            <person name="Salanoubat M."/>
            <person name="Quetier F."/>
            <person name="Yu Y."/>
            <person name="Kim H.R."/>
            <person name="Rambo T."/>
            <person name="Currie J."/>
            <person name="Collura K."/>
            <person name="Luo M."/>
            <person name="Yang T."/>
            <person name="Ammiraju J.S.S."/>
            <person name="Engler F."/>
            <person name="Soderlund C."/>
            <person name="Wing R.A."/>
            <person name="Palmer L.E."/>
            <person name="de la Bastide M."/>
            <person name="Spiegel L."/>
            <person name="Nascimento L."/>
            <person name="Zutavern T."/>
            <person name="O'Shaughnessy A."/>
            <person name="Dike S."/>
            <person name="Dedhia N."/>
            <person name="Preston R."/>
            <person name="Balija V."/>
            <person name="McCombie W.R."/>
            <person name="Chow T."/>
            <person name="Chen H."/>
            <person name="Chung M."/>
            <person name="Chen C."/>
            <person name="Shaw J."/>
            <person name="Wu H."/>
            <person name="Hsiao K."/>
            <person name="Chao Y."/>
            <person name="Chu M."/>
            <person name="Cheng C."/>
            <person name="Hour A."/>
            <person name="Lee P."/>
            <person name="Lin S."/>
            <person name="Lin Y."/>
            <person name="Liou J."/>
            <person name="Liu S."/>
            <person name="Hsing Y."/>
            <person name="Raghuvanshi S."/>
            <person name="Mohanty A."/>
            <person name="Bharti A.K."/>
            <person name="Gaur A."/>
            <person name="Gupta V."/>
            <person name="Kumar D."/>
            <person name="Ravi V."/>
            <person name="Vij S."/>
            <person name="Kapur A."/>
            <person name="Khurana P."/>
            <person name="Khurana P."/>
            <person name="Khurana J.P."/>
            <person name="Tyagi A.K."/>
            <person name="Gaikwad K."/>
            <person name="Singh A."/>
            <person name="Dalal V."/>
            <person name="Srivastava S."/>
            <person name="Dixit A."/>
            <person name="Pal A.K."/>
            <person name="Ghazi I.A."/>
            <person name="Yadav M."/>
            <person name="Pandit A."/>
            <person name="Bhargava A."/>
            <person name="Sureshbabu K."/>
            <person name="Batra K."/>
            <person name="Sharma T.R."/>
            <person name="Mohapatra T."/>
            <person name="Singh N.K."/>
            <person name="Messing J."/>
            <person name="Nelson A.B."/>
            <person name="Fuks G."/>
            <person name="Kavchok S."/>
            <person name="Keizer G."/>
            <person name="Linton E."/>
            <person name="Llaca V."/>
            <person name="Song R."/>
            <person name="Tanyolac B."/>
            <person name="Young S."/>
            <person name="Ho-Il K."/>
            <person name="Hahn J.H."/>
            <person name="Sangsakoo G."/>
            <person name="Vanavichit A."/>
            <person name="de Mattos Luiz.A.T."/>
            <person name="Zimmer P.D."/>
            <person name="Malone G."/>
            <person name="Dellagostin O."/>
            <person name="de Oliveira A.C."/>
            <person name="Bevan M."/>
            <person name="Bancroft I."/>
            <person name="Minx P."/>
            <person name="Cordum H."/>
            <person name="Wilson R."/>
            <person name="Cheng Z."/>
            <person name="Jin W."/>
            <person name="Jiang J."/>
            <person name="Leong S.A."/>
            <person name="Iwama H."/>
            <person name="Gojobori T."/>
            <person name="Itoh T."/>
            <person name="Niimura Y."/>
            <person name="Fujii Y."/>
            <person name="Habara T."/>
            <person name="Sakai H."/>
            <person name="Sato Y."/>
            <person name="Wilson G."/>
            <person name="Kumar K."/>
            <person name="McCouch S."/>
            <person name="Juretic N."/>
            <person name="Hoen D."/>
            <person name="Wright S."/>
            <person name="Bruskiewich R."/>
            <person name="Bureau T."/>
            <person name="Miyao A."/>
            <person name="Hirochika H."/>
            <person name="Nishikawa T."/>
            <person name="Kadowaki K."/>
            <person name="Sugiura M."/>
            <person name="Burr B."/>
            <person name="Sasaki T."/>
        </authorList>
    </citation>
    <scope>NUCLEOTIDE SEQUENCE [LARGE SCALE GENOMIC DNA]</scope>
    <source>
        <strain evidence="4">cv. Nipponbare</strain>
    </source>
</reference>
<organism evidence="3 4">
    <name type="scientific">Oryza sativa subsp. japonica</name>
    <name type="common">Rice</name>
    <dbReference type="NCBI Taxonomy" id="39947"/>
    <lineage>
        <taxon>Eukaryota</taxon>
        <taxon>Viridiplantae</taxon>
        <taxon>Streptophyta</taxon>
        <taxon>Embryophyta</taxon>
        <taxon>Tracheophyta</taxon>
        <taxon>Spermatophyta</taxon>
        <taxon>Magnoliopsida</taxon>
        <taxon>Liliopsida</taxon>
        <taxon>Poales</taxon>
        <taxon>Poaceae</taxon>
        <taxon>BOP clade</taxon>
        <taxon>Oryzoideae</taxon>
        <taxon>Oryzeae</taxon>
        <taxon>Oryzinae</taxon>
        <taxon>Oryza</taxon>
        <taxon>Oryza sativa</taxon>
    </lineage>
</organism>
<dbReference type="Gramene" id="Os08t0528750-00">
    <property type="protein sequence ID" value="Os08t0528750-00"/>
    <property type="gene ID" value="Os08g0528750"/>
</dbReference>
<reference evidence="3 4" key="2">
    <citation type="journal article" date="2013" name="Plant Cell Physiol.">
        <title>Rice Annotation Project Database (RAP-DB): an integrative and interactive database for rice genomics.</title>
        <authorList>
            <person name="Sakai H."/>
            <person name="Lee S.S."/>
            <person name="Tanaka T."/>
            <person name="Numa H."/>
            <person name="Kim J."/>
            <person name="Kawahara Y."/>
            <person name="Wakimoto H."/>
            <person name="Yang C.C."/>
            <person name="Iwamoto M."/>
            <person name="Abe T."/>
            <person name="Yamada Y."/>
            <person name="Muto A."/>
            <person name="Inokuchi H."/>
            <person name="Ikemura T."/>
            <person name="Matsumoto T."/>
            <person name="Sasaki T."/>
            <person name="Itoh T."/>
        </authorList>
    </citation>
    <scope>NUCLEOTIDE SEQUENCE [LARGE SCALE GENOMIC DNA]</scope>
    <source>
        <strain evidence="4">cv. Nipponbare</strain>
    </source>
</reference>
<accession>A0A0P0XIK6</accession>